<dbReference type="PANTHER" id="PTHR43272">
    <property type="entry name" value="LONG-CHAIN-FATTY-ACID--COA LIGASE"/>
    <property type="match status" value="1"/>
</dbReference>
<dbReference type="InterPro" id="IPR045311">
    <property type="entry name" value="LC-FACS_euk"/>
</dbReference>
<reference evidence="10" key="1">
    <citation type="submission" date="2014-05" db="EMBL/GenBank/DDBJ databases">
        <title>The transcriptome of the halophilic microalga Tetraselmis sp. GSL018 isolated from the Great Salt Lake, Utah.</title>
        <authorList>
            <person name="Jinkerson R.E."/>
            <person name="D'Adamo S."/>
            <person name="Posewitz M.C."/>
        </authorList>
    </citation>
    <scope>NUCLEOTIDE SEQUENCE</scope>
    <source>
        <strain evidence="10">GSL018</strain>
    </source>
</reference>
<evidence type="ECO:0000313" key="10">
    <source>
        <dbReference type="EMBL" id="JAC66000.1"/>
    </source>
</evidence>
<sequence length="629" mass="68844">MSSRPKPEWKEVEPARTANGDKPSASPAWIRGDKGGEPVSVEDSIVSVGGLFRQSVERFPDRPCLGKRVEDGPYEFESYSEVGKKVDYIASALDGAGVKAKSAVAVYGNNSPEWMIAMQACNRMNYKCVPLYDTLGEETVEFILGHAEASAVFCEAGKLPMLSKALPSVKQNVQLVCYWGSAKDEAVKAVSDIGVTLKSFDELLAEGETAVVPPAESTLDDLCTIMYTSGTTGEPKGVMISNRNLLAEIAAAKGFLANALGEAATENEVYLSYLPLAHIFDRAIEELMISVGGGIGYWRGDIKYLVDDIKALRPTLFCGVPRVFDRIYNGVLAKMKAAGWLKSTLFNFAFHRKLEFMRQGRPHEKASPFFDKLVFSKIKEALGGRVRLICSGAAPLSSHVEEFLKVCMMCHVVQGYGLTETMAGSCMSIPGRVGADVGLPLPGVKVRLESVPDMNYDALADPPRGEICIGGDTVFSGYYKREEMTKEVLEPDGWFHTGDIGEITKDGVLKIIDRKKNIFKLAQGEYVAAEKVEGLLKKFDFVEQIWVYGNSYETALVAIVVPMEDKVKQWAKSNKVEGDFAALCENEQVKKMMLDGLMETGKAAGLKGFEMVKALHLEPAAFDIERGLM</sequence>
<dbReference type="GO" id="GO:0005783">
    <property type="term" value="C:endoplasmic reticulum"/>
    <property type="evidence" value="ECO:0007669"/>
    <property type="project" value="TreeGrafter"/>
</dbReference>
<dbReference type="PROSITE" id="PS00455">
    <property type="entry name" value="AMP_BINDING"/>
    <property type="match status" value="1"/>
</dbReference>
<dbReference type="InterPro" id="IPR020845">
    <property type="entry name" value="AMP-binding_CS"/>
</dbReference>
<feature type="domain" description="AMP-dependent synthetase/ligase" evidence="9">
    <location>
        <begin position="52"/>
        <end position="479"/>
    </location>
</feature>
<evidence type="ECO:0000256" key="1">
    <source>
        <dbReference type="ARBA" id="ARBA00006432"/>
    </source>
</evidence>
<evidence type="ECO:0000256" key="2">
    <source>
        <dbReference type="ARBA" id="ARBA00022598"/>
    </source>
</evidence>
<proteinExistence type="inferred from homology"/>
<evidence type="ECO:0000256" key="3">
    <source>
        <dbReference type="ARBA" id="ARBA00022741"/>
    </source>
</evidence>
<comment type="similarity">
    <text evidence="1 7">Belongs to the ATP-dependent AMP-binding enzyme family.</text>
</comment>
<feature type="non-terminal residue" evidence="10">
    <location>
        <position position="629"/>
    </location>
</feature>
<dbReference type="SUPFAM" id="SSF56801">
    <property type="entry name" value="Acetyl-CoA synthetase-like"/>
    <property type="match status" value="1"/>
</dbReference>
<dbReference type="InterPro" id="IPR000873">
    <property type="entry name" value="AMP-dep_synth/lig_dom"/>
</dbReference>
<evidence type="ECO:0000259" key="9">
    <source>
        <dbReference type="Pfam" id="PF00501"/>
    </source>
</evidence>
<comment type="function">
    <text evidence="7">Catalyzes the conversion of long-chain fatty acids to their active form acyl-CoAs for both synthesis of cellular lipids, and degradation via beta-oxidation.</text>
</comment>
<accession>A0A061R5P5</accession>
<keyword evidence="3 7" id="KW-0547">Nucleotide-binding</keyword>
<evidence type="ECO:0000256" key="7">
    <source>
        <dbReference type="RuleBase" id="RU369030"/>
    </source>
</evidence>
<dbReference type="GO" id="GO:0005524">
    <property type="term" value="F:ATP binding"/>
    <property type="evidence" value="ECO:0007669"/>
    <property type="project" value="UniProtKB-KW"/>
</dbReference>
<comment type="catalytic activity">
    <reaction evidence="7">
        <text>a long-chain fatty acid + ATP + CoA = a long-chain fatty acyl-CoA + AMP + diphosphate</text>
        <dbReference type="Rhea" id="RHEA:15421"/>
        <dbReference type="ChEBI" id="CHEBI:30616"/>
        <dbReference type="ChEBI" id="CHEBI:33019"/>
        <dbReference type="ChEBI" id="CHEBI:57287"/>
        <dbReference type="ChEBI" id="CHEBI:57560"/>
        <dbReference type="ChEBI" id="CHEBI:83139"/>
        <dbReference type="ChEBI" id="CHEBI:456215"/>
        <dbReference type="EC" id="6.2.1.3"/>
    </reaction>
</comment>
<organism evidence="10">
    <name type="scientific">Tetraselmis sp. GSL018</name>
    <dbReference type="NCBI Taxonomy" id="582737"/>
    <lineage>
        <taxon>Eukaryota</taxon>
        <taxon>Viridiplantae</taxon>
        <taxon>Chlorophyta</taxon>
        <taxon>core chlorophytes</taxon>
        <taxon>Chlorodendrophyceae</taxon>
        <taxon>Chlorodendrales</taxon>
        <taxon>Chlorodendraceae</taxon>
        <taxon>Tetraselmis</taxon>
    </lineage>
</organism>
<keyword evidence="5 7" id="KW-0067">ATP-binding</keyword>
<dbReference type="AlphaFoldDB" id="A0A061R5P5"/>
<name>A0A061R5P5_9CHLO</name>
<dbReference type="Gene3D" id="3.40.50.12780">
    <property type="entry name" value="N-terminal domain of ligase-like"/>
    <property type="match status" value="1"/>
</dbReference>
<dbReference type="InterPro" id="IPR042099">
    <property type="entry name" value="ANL_N_sf"/>
</dbReference>
<keyword evidence="7" id="KW-0443">Lipid metabolism</keyword>
<dbReference type="Pfam" id="PF00501">
    <property type="entry name" value="AMP-binding"/>
    <property type="match status" value="1"/>
</dbReference>
<keyword evidence="4 7" id="KW-0276">Fatty acid metabolism</keyword>
<keyword evidence="2 7" id="KW-0436">Ligase</keyword>
<protein>
    <recommendedName>
        <fullName evidence="6 7">Long-chain-fatty-acid--CoA ligase</fullName>
        <ecNumber evidence="6 7">6.2.1.3</ecNumber>
    </recommendedName>
</protein>
<gene>
    <name evidence="10" type="primary">FADD</name>
    <name evidence="10" type="ORF">TSPGSL018_14728</name>
</gene>
<evidence type="ECO:0000256" key="4">
    <source>
        <dbReference type="ARBA" id="ARBA00022832"/>
    </source>
</evidence>
<dbReference type="CDD" id="cd05927">
    <property type="entry name" value="LC-FACS_euk"/>
    <property type="match status" value="1"/>
</dbReference>
<evidence type="ECO:0000256" key="6">
    <source>
        <dbReference type="ARBA" id="ARBA00026121"/>
    </source>
</evidence>
<dbReference type="GO" id="GO:0016020">
    <property type="term" value="C:membrane"/>
    <property type="evidence" value="ECO:0007669"/>
    <property type="project" value="TreeGrafter"/>
</dbReference>
<dbReference type="PANTHER" id="PTHR43272:SF3">
    <property type="entry name" value="LONG CHAIN ACYL-COA SYNTHETASE 4"/>
    <property type="match status" value="1"/>
</dbReference>
<evidence type="ECO:0000256" key="8">
    <source>
        <dbReference type="SAM" id="MobiDB-lite"/>
    </source>
</evidence>
<dbReference type="EMBL" id="GBEZ01020690">
    <property type="protein sequence ID" value="JAC66000.1"/>
    <property type="molecule type" value="Transcribed_RNA"/>
</dbReference>
<dbReference type="EC" id="6.2.1.3" evidence="6 7"/>
<feature type="region of interest" description="Disordered" evidence="8">
    <location>
        <begin position="1"/>
        <end position="39"/>
    </location>
</feature>
<evidence type="ECO:0000256" key="5">
    <source>
        <dbReference type="ARBA" id="ARBA00022840"/>
    </source>
</evidence>
<feature type="compositionally biased region" description="Basic and acidic residues" evidence="8">
    <location>
        <begin position="1"/>
        <end position="14"/>
    </location>
</feature>
<dbReference type="GO" id="GO:0004467">
    <property type="term" value="F:long-chain fatty acid-CoA ligase activity"/>
    <property type="evidence" value="ECO:0007669"/>
    <property type="project" value="UniProtKB-EC"/>
</dbReference>